<dbReference type="AlphaFoldDB" id="A0AAV8RIE3"/>
<sequence length="95" mass="10902">MFIKPAFWNNALPKNSQKGRLNLRSRGKDKGYIMVMACGTSRQVNSHSRNDANEWVYWSCPSNVLNIEKNISGHPWCEAGWISYNSNIGIIIRIF</sequence>
<gene>
    <name evidence="1" type="ORF">OPV22_010081</name>
</gene>
<evidence type="ECO:0000313" key="2">
    <source>
        <dbReference type="Proteomes" id="UP001222027"/>
    </source>
</evidence>
<dbReference type="EMBL" id="JAQQAF010000003">
    <property type="protein sequence ID" value="KAJ8499529.1"/>
    <property type="molecule type" value="Genomic_DNA"/>
</dbReference>
<organism evidence="1 2">
    <name type="scientific">Ensete ventricosum</name>
    <name type="common">Abyssinian banana</name>
    <name type="synonym">Musa ensete</name>
    <dbReference type="NCBI Taxonomy" id="4639"/>
    <lineage>
        <taxon>Eukaryota</taxon>
        <taxon>Viridiplantae</taxon>
        <taxon>Streptophyta</taxon>
        <taxon>Embryophyta</taxon>
        <taxon>Tracheophyta</taxon>
        <taxon>Spermatophyta</taxon>
        <taxon>Magnoliopsida</taxon>
        <taxon>Liliopsida</taxon>
        <taxon>Zingiberales</taxon>
        <taxon>Musaceae</taxon>
        <taxon>Ensete</taxon>
    </lineage>
</organism>
<accession>A0AAV8RIE3</accession>
<keyword evidence="2" id="KW-1185">Reference proteome</keyword>
<comment type="caution">
    <text evidence="1">The sequence shown here is derived from an EMBL/GenBank/DDBJ whole genome shotgun (WGS) entry which is preliminary data.</text>
</comment>
<proteinExistence type="predicted"/>
<name>A0AAV8RIE3_ENSVE</name>
<reference evidence="1 2" key="1">
    <citation type="submission" date="2022-12" db="EMBL/GenBank/DDBJ databases">
        <title>Chromosome-scale assembly of the Ensete ventricosum genome.</title>
        <authorList>
            <person name="Dussert Y."/>
            <person name="Stocks J."/>
            <person name="Wendawek A."/>
            <person name="Woldeyes F."/>
            <person name="Nichols R.A."/>
            <person name="Borrell J.S."/>
        </authorList>
    </citation>
    <scope>NUCLEOTIDE SEQUENCE [LARGE SCALE GENOMIC DNA]</scope>
    <source>
        <strain evidence="2">cv. Maze</strain>
        <tissue evidence="1">Seeds</tissue>
    </source>
</reference>
<protein>
    <submittedName>
        <fullName evidence="1">Uncharacterized protein</fullName>
    </submittedName>
</protein>
<dbReference type="Proteomes" id="UP001222027">
    <property type="component" value="Unassembled WGS sequence"/>
</dbReference>
<evidence type="ECO:0000313" key="1">
    <source>
        <dbReference type="EMBL" id="KAJ8499529.1"/>
    </source>
</evidence>